<dbReference type="KEGG" id="emv:HQR01_13990"/>
<dbReference type="InterPro" id="IPR029069">
    <property type="entry name" value="HotDog_dom_sf"/>
</dbReference>
<dbReference type="Proteomes" id="UP000504693">
    <property type="component" value="Chromosome"/>
</dbReference>
<dbReference type="CDD" id="cd03443">
    <property type="entry name" value="PaaI_thioesterase"/>
    <property type="match status" value="1"/>
</dbReference>
<feature type="domain" description="Acyl-CoA thioesterase-like N-terminal HotDog" evidence="1">
    <location>
        <begin position="16"/>
        <end position="100"/>
    </location>
</feature>
<evidence type="ECO:0000313" key="3">
    <source>
        <dbReference type="Proteomes" id="UP000504693"/>
    </source>
</evidence>
<protein>
    <submittedName>
        <fullName evidence="2">Thioesterase family protein</fullName>
    </submittedName>
</protein>
<dbReference type="RefSeq" id="WP_173215594.1">
    <property type="nucleotide sequence ID" value="NZ_CP053921.1"/>
</dbReference>
<dbReference type="EMBL" id="CP053921">
    <property type="protein sequence ID" value="QKG72385.1"/>
    <property type="molecule type" value="Genomic_DNA"/>
</dbReference>
<evidence type="ECO:0000259" key="1">
    <source>
        <dbReference type="Pfam" id="PF13622"/>
    </source>
</evidence>
<evidence type="ECO:0000313" key="2">
    <source>
        <dbReference type="EMBL" id="QKG72385.1"/>
    </source>
</evidence>
<dbReference type="Pfam" id="PF13622">
    <property type="entry name" value="4HBT_3"/>
    <property type="match status" value="1"/>
</dbReference>
<dbReference type="InterPro" id="IPR042171">
    <property type="entry name" value="Acyl-CoA_hotdog"/>
</dbReference>
<dbReference type="Gene3D" id="2.40.160.210">
    <property type="entry name" value="Acyl-CoA thioesterase, double hotdog domain"/>
    <property type="match status" value="1"/>
</dbReference>
<reference evidence="2 3" key="1">
    <citation type="submission" date="2020-05" db="EMBL/GenBank/DDBJ databases">
        <title>Erythrobacter mangrovi sp. nov., isolated from rhizosphere soil of mangrove plant (Kandelia candel).</title>
        <authorList>
            <person name="Ye Y.H."/>
        </authorList>
    </citation>
    <scope>NUCLEOTIDE SEQUENCE [LARGE SCALE GENOMIC DNA]</scope>
    <source>
        <strain evidence="2 3">EB310</strain>
    </source>
</reference>
<proteinExistence type="predicted"/>
<sequence>MPAFVRREDGSWESTPSAMGPFAGLQGGAVAGLLVHELETEAEKQGLGLPVSVSVEFLRPTGSGALLTTCDVIRKGRRVSVLSGTVIDNGNVSARASVVFIATTEIGSIEPAPRMPLDPGALPVLPRRKAPHGGPWMMDNFETRRSDDGIAWFRYTEDIVEGVRPLARILGPADWTHGIGRPSQPRLADPNVNLQIAVTHFPQGPDIGIRSRTTWMPNGIGLGSGILLDRNGPFGQVMMSVALTPFG</sequence>
<organism evidence="2 3">
    <name type="scientific">Erythrobacter mangrovi</name>
    <dbReference type="NCBI Taxonomy" id="2739433"/>
    <lineage>
        <taxon>Bacteria</taxon>
        <taxon>Pseudomonadati</taxon>
        <taxon>Pseudomonadota</taxon>
        <taxon>Alphaproteobacteria</taxon>
        <taxon>Sphingomonadales</taxon>
        <taxon>Erythrobacteraceae</taxon>
        <taxon>Erythrobacter/Porphyrobacter group</taxon>
        <taxon>Erythrobacter</taxon>
    </lineage>
</organism>
<dbReference type="InterPro" id="IPR049449">
    <property type="entry name" value="TesB_ACOT8-like_N"/>
</dbReference>
<accession>A0A7D4C6G6</accession>
<name>A0A7D4C6G6_9SPHN</name>
<dbReference type="AlphaFoldDB" id="A0A7D4C6G6"/>
<keyword evidence="3" id="KW-1185">Reference proteome</keyword>
<dbReference type="SUPFAM" id="SSF54637">
    <property type="entry name" value="Thioesterase/thiol ester dehydrase-isomerase"/>
    <property type="match status" value="1"/>
</dbReference>
<gene>
    <name evidence="2" type="ORF">HQR01_13990</name>
</gene>